<accession>A0A1H2TAS8</accession>
<dbReference type="InterPro" id="IPR018664">
    <property type="entry name" value="DUF2103_metal-binding"/>
</dbReference>
<dbReference type="EMBL" id="FNMU01000002">
    <property type="protein sequence ID" value="SDW41053.1"/>
    <property type="molecule type" value="Genomic_DNA"/>
</dbReference>
<organism evidence="1 2">
    <name type="scientific">Methanohalophilus halophilus</name>
    <dbReference type="NCBI Taxonomy" id="2177"/>
    <lineage>
        <taxon>Archaea</taxon>
        <taxon>Methanobacteriati</taxon>
        <taxon>Methanobacteriota</taxon>
        <taxon>Stenosarchaea group</taxon>
        <taxon>Methanomicrobia</taxon>
        <taxon>Methanosarcinales</taxon>
        <taxon>Methanosarcinaceae</taxon>
        <taxon>Methanohalophilus</taxon>
    </lineage>
</organism>
<sequence length="122" mass="13478">MIFLFLKVKTRLLYMTPNSTLQSKLGGSHSTIIGGRHGKKLLKIISDHPDVKRIIPSVITVKGKSAPGGKIDVKILRPDSRGNLRALLTHGTSSQEVRIVTSVGKEEEGERIMQELNAMFME</sequence>
<evidence type="ECO:0000313" key="2">
    <source>
        <dbReference type="Proteomes" id="UP000198669"/>
    </source>
</evidence>
<protein>
    <submittedName>
        <fullName evidence="1">Predicted metal-binding protein</fullName>
    </submittedName>
</protein>
<dbReference type="Pfam" id="PF09876">
    <property type="entry name" value="DUF2103"/>
    <property type="match status" value="1"/>
</dbReference>
<evidence type="ECO:0000313" key="1">
    <source>
        <dbReference type="EMBL" id="SDW41053.1"/>
    </source>
</evidence>
<name>A0A1H2TAS8_9EURY</name>
<reference evidence="1 2" key="1">
    <citation type="submission" date="2016-10" db="EMBL/GenBank/DDBJ databases">
        <authorList>
            <person name="de Groot N.N."/>
        </authorList>
    </citation>
    <scope>NUCLEOTIDE SEQUENCE [LARGE SCALE GENOMIC DNA]</scope>
    <source>
        <strain evidence="1 2">Z-7982</strain>
    </source>
</reference>
<dbReference type="AlphaFoldDB" id="A0A1H2TAS8"/>
<dbReference type="Proteomes" id="UP000198669">
    <property type="component" value="Unassembled WGS sequence"/>
</dbReference>
<gene>
    <name evidence="1" type="ORF">SAMN04515625_0943</name>
</gene>
<proteinExistence type="predicted"/>